<keyword evidence="5 7" id="KW-0472">Membrane</keyword>
<comment type="similarity">
    <text evidence="2 6">Belongs to the sodium:solute symporter (SSF) (TC 2.A.21) family.</text>
</comment>
<feature type="transmembrane region" description="Helical" evidence="7">
    <location>
        <begin position="619"/>
        <end position="647"/>
    </location>
</feature>
<keyword evidence="3 7" id="KW-0812">Transmembrane</keyword>
<keyword evidence="9" id="KW-1185">Reference proteome</keyword>
<feature type="transmembrane region" description="Helical" evidence="7">
    <location>
        <begin position="258"/>
        <end position="276"/>
    </location>
</feature>
<dbReference type="Proteomes" id="UP000054321">
    <property type="component" value="Unassembled WGS sequence"/>
</dbReference>
<feature type="transmembrane region" description="Helical" evidence="7">
    <location>
        <begin position="433"/>
        <end position="455"/>
    </location>
</feature>
<name>A0A0C3HZT5_OIDMZ</name>
<evidence type="ECO:0000256" key="5">
    <source>
        <dbReference type="ARBA" id="ARBA00023136"/>
    </source>
</evidence>
<feature type="transmembrane region" description="Helical" evidence="7">
    <location>
        <begin position="136"/>
        <end position="158"/>
    </location>
</feature>
<dbReference type="NCBIfam" id="TIGR00813">
    <property type="entry name" value="sss"/>
    <property type="match status" value="1"/>
</dbReference>
<evidence type="ECO:0000313" key="9">
    <source>
        <dbReference type="Proteomes" id="UP000054321"/>
    </source>
</evidence>
<evidence type="ECO:0008006" key="10">
    <source>
        <dbReference type="Google" id="ProtNLM"/>
    </source>
</evidence>
<dbReference type="GO" id="GO:0005886">
    <property type="term" value="C:plasma membrane"/>
    <property type="evidence" value="ECO:0007669"/>
    <property type="project" value="TreeGrafter"/>
</dbReference>
<keyword evidence="4 7" id="KW-1133">Transmembrane helix</keyword>
<proteinExistence type="inferred from homology"/>
<evidence type="ECO:0000313" key="8">
    <source>
        <dbReference type="EMBL" id="KIN08370.1"/>
    </source>
</evidence>
<dbReference type="STRING" id="913774.A0A0C3HZT5"/>
<feature type="transmembrane region" description="Helical" evidence="7">
    <location>
        <begin position="501"/>
        <end position="523"/>
    </location>
</feature>
<dbReference type="Pfam" id="PF00474">
    <property type="entry name" value="SSF"/>
    <property type="match status" value="1"/>
</dbReference>
<evidence type="ECO:0000256" key="7">
    <source>
        <dbReference type="SAM" id="Phobius"/>
    </source>
</evidence>
<protein>
    <recommendedName>
        <fullName evidence="10">Urea active transporter</fullName>
    </recommendedName>
</protein>
<dbReference type="OrthoDB" id="6132759at2759"/>
<dbReference type="PANTHER" id="PTHR46154">
    <property type="match status" value="1"/>
</dbReference>
<feature type="transmembrane region" description="Helical" evidence="7">
    <location>
        <begin position="16"/>
        <end position="35"/>
    </location>
</feature>
<organism evidence="8 9">
    <name type="scientific">Oidiodendron maius (strain Zn)</name>
    <dbReference type="NCBI Taxonomy" id="913774"/>
    <lineage>
        <taxon>Eukaryota</taxon>
        <taxon>Fungi</taxon>
        <taxon>Dikarya</taxon>
        <taxon>Ascomycota</taxon>
        <taxon>Pezizomycotina</taxon>
        <taxon>Leotiomycetes</taxon>
        <taxon>Leotiomycetes incertae sedis</taxon>
        <taxon>Myxotrichaceae</taxon>
        <taxon>Oidiodendron</taxon>
    </lineage>
</organism>
<comment type="subcellular location">
    <subcellularLocation>
        <location evidence="1">Membrane</location>
        <topology evidence="1">Multi-pass membrane protein</topology>
    </subcellularLocation>
</comment>
<feature type="transmembrane region" description="Helical" evidence="7">
    <location>
        <begin position="296"/>
        <end position="322"/>
    </location>
</feature>
<reference evidence="8 9" key="1">
    <citation type="submission" date="2014-04" db="EMBL/GenBank/DDBJ databases">
        <authorList>
            <consortium name="DOE Joint Genome Institute"/>
            <person name="Kuo A."/>
            <person name="Martino E."/>
            <person name="Perotto S."/>
            <person name="Kohler A."/>
            <person name="Nagy L.G."/>
            <person name="Floudas D."/>
            <person name="Copeland A."/>
            <person name="Barry K.W."/>
            <person name="Cichocki N."/>
            <person name="Veneault-Fourrey C."/>
            <person name="LaButti K."/>
            <person name="Lindquist E.A."/>
            <person name="Lipzen A."/>
            <person name="Lundell T."/>
            <person name="Morin E."/>
            <person name="Murat C."/>
            <person name="Sun H."/>
            <person name="Tunlid A."/>
            <person name="Henrissat B."/>
            <person name="Grigoriev I.V."/>
            <person name="Hibbett D.S."/>
            <person name="Martin F."/>
            <person name="Nordberg H.P."/>
            <person name="Cantor M.N."/>
            <person name="Hua S.X."/>
        </authorList>
    </citation>
    <scope>NUCLEOTIDE SEQUENCE [LARGE SCALE GENOMIC DNA]</scope>
    <source>
        <strain evidence="8 9">Zn</strain>
    </source>
</reference>
<dbReference type="PANTHER" id="PTHR46154:SF2">
    <property type="entry name" value="SOLUTE SYMPORTER FAMILY TRANSPORTER (AFU_ORTHOLOGUE AFUA_6G03200)"/>
    <property type="match status" value="1"/>
</dbReference>
<dbReference type="Gene3D" id="1.20.1730.10">
    <property type="entry name" value="Sodium/glucose cotransporter"/>
    <property type="match status" value="1"/>
</dbReference>
<feature type="transmembrane region" description="Helical" evidence="7">
    <location>
        <begin position="407"/>
        <end position="427"/>
    </location>
</feature>
<gene>
    <name evidence="8" type="ORF">OIDMADRAFT_108279</name>
</gene>
<dbReference type="CDD" id="cd11476">
    <property type="entry name" value="SLC5sbd_DUR3"/>
    <property type="match status" value="1"/>
</dbReference>
<dbReference type="PROSITE" id="PS50283">
    <property type="entry name" value="NA_SOLUT_SYMP_3"/>
    <property type="match status" value="1"/>
</dbReference>
<feature type="transmembrane region" description="Helical" evidence="7">
    <location>
        <begin position="653"/>
        <end position="675"/>
    </location>
</feature>
<dbReference type="InParanoid" id="A0A0C3HZT5"/>
<accession>A0A0C3HZT5</accession>
<dbReference type="InterPro" id="IPR031155">
    <property type="entry name" value="DUR"/>
</dbReference>
<reference evidence="9" key="2">
    <citation type="submission" date="2015-01" db="EMBL/GenBank/DDBJ databases">
        <title>Evolutionary Origins and Diversification of the Mycorrhizal Mutualists.</title>
        <authorList>
            <consortium name="DOE Joint Genome Institute"/>
            <consortium name="Mycorrhizal Genomics Consortium"/>
            <person name="Kohler A."/>
            <person name="Kuo A."/>
            <person name="Nagy L.G."/>
            <person name="Floudas D."/>
            <person name="Copeland A."/>
            <person name="Barry K.W."/>
            <person name="Cichocki N."/>
            <person name="Veneault-Fourrey C."/>
            <person name="LaButti K."/>
            <person name="Lindquist E.A."/>
            <person name="Lipzen A."/>
            <person name="Lundell T."/>
            <person name="Morin E."/>
            <person name="Murat C."/>
            <person name="Riley R."/>
            <person name="Ohm R."/>
            <person name="Sun H."/>
            <person name="Tunlid A."/>
            <person name="Henrissat B."/>
            <person name="Grigoriev I.V."/>
            <person name="Hibbett D.S."/>
            <person name="Martin F."/>
        </authorList>
    </citation>
    <scope>NUCLEOTIDE SEQUENCE [LARGE SCALE GENOMIC DNA]</scope>
    <source>
        <strain evidence="9">Zn</strain>
    </source>
</reference>
<dbReference type="InterPro" id="IPR038377">
    <property type="entry name" value="Na/Glc_symporter_sf"/>
</dbReference>
<evidence type="ECO:0000256" key="3">
    <source>
        <dbReference type="ARBA" id="ARBA00022692"/>
    </source>
</evidence>
<feature type="transmembrane region" description="Helical" evidence="7">
    <location>
        <begin position="360"/>
        <end position="386"/>
    </location>
</feature>
<feature type="transmembrane region" description="Helical" evidence="7">
    <location>
        <begin position="200"/>
        <end position="220"/>
    </location>
</feature>
<evidence type="ECO:0000256" key="2">
    <source>
        <dbReference type="ARBA" id="ARBA00006434"/>
    </source>
</evidence>
<feature type="transmembrane region" description="Helical" evidence="7">
    <location>
        <begin position="64"/>
        <end position="88"/>
    </location>
</feature>
<feature type="transmembrane region" description="Helical" evidence="7">
    <location>
        <begin position="164"/>
        <end position="188"/>
    </location>
</feature>
<evidence type="ECO:0000256" key="6">
    <source>
        <dbReference type="RuleBase" id="RU362091"/>
    </source>
</evidence>
<dbReference type="AlphaFoldDB" id="A0A0C3HZT5"/>
<feature type="transmembrane region" description="Helical" evidence="7">
    <location>
        <begin position="94"/>
        <end position="115"/>
    </location>
</feature>
<sequence>MTYSAGPELQVLGPGVGYGIIAGIGAVFTIVMLLTTRVQNRYSVHSTKQSEEFNTASRSVKPGLIAAGIVASWTWSATLLTSSTFAYSYGISGAMWYAAMGSSQVLMFSLLSLKIKRSAPGAHTFPEIVLSRHGPIAHAVYLFFGVTTNMLVGATLVLGGSQVVAGLSGVNVFAACFIIPVAVAVYVIQGGLRSTFVADYLHTVILFVAIFVFAFSIYATNDFVGNPGRMYDLLVEASKLRPIEGNIEGSLLTFRSHYGGLFAGLVIFGGFSTVWLDQAYWQRAIASKPETSAKAYLLGGLAWYGIPFSFATSMGLGCAAMTGSPSFPTYPEPLSAAQNFGGFSSPATAIALMGKGGATLMLLLLFMAITSATSAELIAVSSLWTFDIYKLYINKKATSPQLVRQSHYSISLYSLILAAFCCVLSYSGINITWLITCLGIIVGGGGIPLGLILLWPSRMSTVAATAAPLIAFPIGLTAWFVTTHARSGSITIDTTGDLTNALAGSSCSCGSGVILAIIFSYIFPKKYESDDPAHIARVNKINGISTQIEGREPHQIVISGKETTTDTEAKSAAPEMTQASSVVSDTASPKPTGNEIVDFLTANHIEPLDMVAYKKAEKLAIWCCSVFFALAIVAFPVGFIGSGYIFSKAAFEGWVVVSLIWVFFSAAMCIIWPLWESRVELKEIALMLTRDMFYRVEPSPGLEAV</sequence>
<evidence type="ECO:0000256" key="1">
    <source>
        <dbReference type="ARBA" id="ARBA00004141"/>
    </source>
</evidence>
<dbReference type="GO" id="GO:0015204">
    <property type="term" value="F:urea transmembrane transporter activity"/>
    <property type="evidence" value="ECO:0007669"/>
    <property type="project" value="InterPro"/>
</dbReference>
<dbReference type="HOGENOM" id="CLU_010778_2_1_1"/>
<dbReference type="InterPro" id="IPR001734">
    <property type="entry name" value="Na/solute_symporter"/>
</dbReference>
<feature type="transmembrane region" description="Helical" evidence="7">
    <location>
        <begin position="462"/>
        <end position="481"/>
    </location>
</feature>
<evidence type="ECO:0000256" key="4">
    <source>
        <dbReference type="ARBA" id="ARBA00022989"/>
    </source>
</evidence>
<dbReference type="EMBL" id="KN832870">
    <property type="protein sequence ID" value="KIN08370.1"/>
    <property type="molecule type" value="Genomic_DNA"/>
</dbReference>